<dbReference type="OrthoDB" id="44956at2759"/>
<dbReference type="InterPro" id="IPR003107">
    <property type="entry name" value="HAT"/>
</dbReference>
<evidence type="ECO:0000313" key="3">
    <source>
        <dbReference type="Proteomes" id="UP000693970"/>
    </source>
</evidence>
<feature type="compositionally biased region" description="Low complexity" evidence="1">
    <location>
        <begin position="555"/>
        <end position="566"/>
    </location>
</feature>
<dbReference type="SMART" id="SM00386">
    <property type="entry name" value="HAT"/>
    <property type="match status" value="2"/>
</dbReference>
<accession>A0A9K3KJC3</accession>
<name>A0A9K3KJC3_9STRA</name>
<feature type="compositionally biased region" description="Acidic residues" evidence="1">
    <location>
        <begin position="184"/>
        <end position="196"/>
    </location>
</feature>
<keyword evidence="3" id="KW-1185">Reference proteome</keyword>
<reference evidence="2" key="1">
    <citation type="journal article" date="2021" name="Sci. Rep.">
        <title>Diploid genomic architecture of Nitzschia inconspicua, an elite biomass production diatom.</title>
        <authorList>
            <person name="Oliver A."/>
            <person name="Podell S."/>
            <person name="Pinowska A."/>
            <person name="Traller J.C."/>
            <person name="Smith S.R."/>
            <person name="McClure R."/>
            <person name="Beliaev A."/>
            <person name="Bohutskyi P."/>
            <person name="Hill E.A."/>
            <person name="Rabines A."/>
            <person name="Zheng H."/>
            <person name="Allen L.Z."/>
            <person name="Kuo A."/>
            <person name="Grigoriev I.V."/>
            <person name="Allen A.E."/>
            <person name="Hazlebeck D."/>
            <person name="Allen E.E."/>
        </authorList>
    </citation>
    <scope>NUCLEOTIDE SEQUENCE</scope>
    <source>
        <strain evidence="2">Hildebrandi</strain>
    </source>
</reference>
<feature type="region of interest" description="Disordered" evidence="1">
    <location>
        <begin position="471"/>
        <end position="605"/>
    </location>
</feature>
<dbReference type="AlphaFoldDB" id="A0A9K3KJC3"/>
<protein>
    <submittedName>
        <fullName evidence="2">Tetratricopeptide repeat protein</fullName>
    </submittedName>
</protein>
<evidence type="ECO:0000256" key="1">
    <source>
        <dbReference type="SAM" id="MobiDB-lite"/>
    </source>
</evidence>
<gene>
    <name evidence="2" type="ORF">IV203_022319</name>
</gene>
<sequence>MTSYDPNIVIQAADEKFVANDLTGGQTLYQSALLNWVDDAQFSSDVTDRDQLQEAIATLWIAYAQFLQKAKQFKSATEAYEQAVSCPVGSLVGRVWLDYARFLEERGKLRSAQKVYLRALVDDNGGKVQDEQDRNLLWNEFLEMMKTNKPDLTLAALKKAVQDEHLGDARNSPRPQNVGSGGADTDDDENMYDDLLPDAKRPRIEKSSATIIKQEDTSEESRTHVVTASDVKTEETALEEIIQSAKSDPQFLAAWMVRDGDGQPQSPEVSLFEAAPPKLSDPTGKDLLGEELALHLVQRLLSATGSVILQTCRGLWMMTALTENSCNNRLKELDGSIREDLESLQQRLNERLSVAGEAEAAVRAVNESEERAFQENCNERRQKMLNDMAWEFRRLLWVQQQFLTKLKIPGFHGTSVDVAELEYQARICSYLHSAFFLRQRIGEDAHVKMLKSQESRLNQLIEDQSMMMATAGTSTVPSGSNTAGYSPKFGSTGARLSPAPMTRNSPVPNFHLHPPPIPANLPPPPQQVYQRMPPQMPHSYSGGIPPPGTTPGYPPHHMYQQQQQHLLPPPYGTTVQHPPNAMMPQSYPPQPPYHNQLPPQNPPYY</sequence>
<dbReference type="Proteomes" id="UP000693970">
    <property type="component" value="Unassembled WGS sequence"/>
</dbReference>
<dbReference type="GO" id="GO:0006396">
    <property type="term" value="P:RNA processing"/>
    <property type="evidence" value="ECO:0007669"/>
    <property type="project" value="InterPro"/>
</dbReference>
<feature type="compositionally biased region" description="Polar residues" evidence="1">
    <location>
        <begin position="471"/>
        <end position="484"/>
    </location>
</feature>
<feature type="region of interest" description="Disordered" evidence="1">
    <location>
        <begin position="165"/>
        <end position="229"/>
    </location>
</feature>
<feature type="compositionally biased region" description="Basic and acidic residues" evidence="1">
    <location>
        <begin position="213"/>
        <end position="223"/>
    </location>
</feature>
<organism evidence="2 3">
    <name type="scientific">Nitzschia inconspicua</name>
    <dbReference type="NCBI Taxonomy" id="303405"/>
    <lineage>
        <taxon>Eukaryota</taxon>
        <taxon>Sar</taxon>
        <taxon>Stramenopiles</taxon>
        <taxon>Ochrophyta</taxon>
        <taxon>Bacillariophyta</taxon>
        <taxon>Bacillariophyceae</taxon>
        <taxon>Bacillariophycidae</taxon>
        <taxon>Bacillariales</taxon>
        <taxon>Bacillariaceae</taxon>
        <taxon>Nitzschia</taxon>
    </lineage>
</organism>
<feature type="compositionally biased region" description="Pro residues" evidence="1">
    <location>
        <begin position="513"/>
        <end position="526"/>
    </location>
</feature>
<comment type="caution">
    <text evidence="2">The sequence shown here is derived from an EMBL/GenBank/DDBJ whole genome shotgun (WGS) entry which is preliminary data.</text>
</comment>
<dbReference type="EMBL" id="JAGRRH010000023">
    <property type="protein sequence ID" value="KAG7344311.1"/>
    <property type="molecule type" value="Genomic_DNA"/>
</dbReference>
<evidence type="ECO:0000313" key="2">
    <source>
        <dbReference type="EMBL" id="KAG7344311.1"/>
    </source>
</evidence>
<feature type="compositionally biased region" description="Pro residues" evidence="1">
    <location>
        <begin position="544"/>
        <end position="554"/>
    </location>
</feature>
<reference evidence="2" key="2">
    <citation type="submission" date="2021-04" db="EMBL/GenBank/DDBJ databases">
        <authorList>
            <person name="Podell S."/>
        </authorList>
    </citation>
    <scope>NUCLEOTIDE SEQUENCE</scope>
    <source>
        <strain evidence="2">Hildebrandi</strain>
    </source>
</reference>
<feature type="compositionally biased region" description="Basic and acidic residues" evidence="1">
    <location>
        <begin position="197"/>
        <end position="206"/>
    </location>
</feature>
<proteinExistence type="predicted"/>